<sequence>MLGLLMAGPALAQPDRVGQDVVWARDIGSASITLDGMLNEPEWASAETLQFRWNDPLGFPGSGQFFETNPFGLTDPADPTDATMYFLRKGNDLYIGMMAQDESVGGATSLWNFDGIIMAMTNKANRPDDFSELDDYSGFGAVRAEFFYAWFHPADTTDTGMVVPGIDPRGFSNFFGVGFGDPMDAERNEEAWDYATTVDGVANDDFNGGSEFTPDNGYTMEMRIALDSLGWSLSEPMARVPISLAVEDADYGWPQDPEQYVATRTWWQSRWGNNYNEGVAYVAGDPSVTVSSGPAPAYTEPEFTVPSGLNLPEVTVDGMLDEPAWDAIDPQFRLQYQADADFLDANLPGPVAQTNTFYFHPDENPVLDPTIGNISMFYKGSRLYIGLDTDDQAINGSESENTRDGFRLIIRSRDSTIAGLQYAAEHLRLDFSIDSTGAVRFTNAPDELLVDGVVETGVSFKGASTVADPSDIDTGYQMEVSIDLSAIGYDGDLESDGAQIYIALNYFDGDSLEDDAQSYGTRTWIVGERGNGAAIYGYLDPATLVNTAAEGAPGADVLQIGATYPNPSTGLTTLRYELSRAAEVTVEVFDVLGRRVQRTDGVARAAGVHEATVDGRALSAGAYVVRVSLADGTTATGRMLIAR</sequence>
<dbReference type="Proteomes" id="UP000216339">
    <property type="component" value="Unassembled WGS sequence"/>
</dbReference>
<dbReference type="InterPro" id="IPR026444">
    <property type="entry name" value="Secre_tail"/>
</dbReference>
<dbReference type="AlphaFoldDB" id="A0A271IYT7"/>
<dbReference type="EMBL" id="MQWD01000001">
    <property type="protein sequence ID" value="PAP76421.1"/>
    <property type="molecule type" value="Genomic_DNA"/>
</dbReference>
<organism evidence="2 3">
    <name type="scientific">Rubrivirga marina</name>
    <dbReference type="NCBI Taxonomy" id="1196024"/>
    <lineage>
        <taxon>Bacteria</taxon>
        <taxon>Pseudomonadati</taxon>
        <taxon>Rhodothermota</taxon>
        <taxon>Rhodothermia</taxon>
        <taxon>Rhodothermales</taxon>
        <taxon>Rubricoccaceae</taxon>
        <taxon>Rubrivirga</taxon>
    </lineage>
</organism>
<protein>
    <recommendedName>
        <fullName evidence="1">Secretion system C-terminal sorting domain-containing protein</fullName>
    </recommendedName>
</protein>
<evidence type="ECO:0000313" key="2">
    <source>
        <dbReference type="EMBL" id="PAP76421.1"/>
    </source>
</evidence>
<accession>A0A271IYT7</accession>
<keyword evidence="3" id="KW-1185">Reference proteome</keyword>
<proteinExistence type="predicted"/>
<comment type="caution">
    <text evidence="2">The sequence shown here is derived from an EMBL/GenBank/DDBJ whole genome shotgun (WGS) entry which is preliminary data.</text>
</comment>
<feature type="domain" description="Secretion system C-terminal sorting" evidence="1">
    <location>
        <begin position="564"/>
        <end position="634"/>
    </location>
</feature>
<dbReference type="Gene3D" id="2.60.40.1190">
    <property type="match status" value="2"/>
</dbReference>
<evidence type="ECO:0000259" key="1">
    <source>
        <dbReference type="Pfam" id="PF18962"/>
    </source>
</evidence>
<reference evidence="2 3" key="1">
    <citation type="submission" date="2016-11" db="EMBL/GenBank/DDBJ databases">
        <title>Study of marine rhodopsin-containing bacteria.</title>
        <authorList>
            <person name="Yoshizawa S."/>
            <person name="Kumagai Y."/>
            <person name="Kogure K."/>
        </authorList>
    </citation>
    <scope>NUCLEOTIDE SEQUENCE [LARGE SCALE GENOMIC DNA]</scope>
    <source>
        <strain evidence="2 3">SAORIC-28</strain>
    </source>
</reference>
<evidence type="ECO:0000313" key="3">
    <source>
        <dbReference type="Proteomes" id="UP000216339"/>
    </source>
</evidence>
<name>A0A271IYT7_9BACT</name>
<dbReference type="Gene3D" id="2.60.40.4070">
    <property type="match status" value="1"/>
</dbReference>
<gene>
    <name evidence="2" type="ORF">BSZ37_08185</name>
</gene>
<dbReference type="Pfam" id="PF18962">
    <property type="entry name" value="Por_Secre_tail"/>
    <property type="match status" value="1"/>
</dbReference>
<dbReference type="NCBIfam" id="TIGR04183">
    <property type="entry name" value="Por_Secre_tail"/>
    <property type="match status" value="1"/>
</dbReference>